<reference evidence="1 2" key="1">
    <citation type="journal article" date="2013" name="Front. Microbiol.">
        <title>Comparative genomic analyses of the cyanobacterium, Lyngbya aestuarii BL J, a powerful hydrogen producer.</title>
        <authorList>
            <person name="Kothari A."/>
            <person name="Vaughn M."/>
            <person name="Garcia-Pichel F."/>
        </authorList>
    </citation>
    <scope>NUCLEOTIDE SEQUENCE [LARGE SCALE GENOMIC DNA]</scope>
    <source>
        <strain evidence="1 2">BL J</strain>
    </source>
</reference>
<dbReference type="AlphaFoldDB" id="U7QDG5"/>
<evidence type="ECO:0000313" key="1">
    <source>
        <dbReference type="EMBL" id="ERT05262.1"/>
    </source>
</evidence>
<comment type="caution">
    <text evidence="1">The sequence shown here is derived from an EMBL/GenBank/DDBJ whole genome shotgun (WGS) entry which is preliminary data.</text>
</comment>
<name>U7QDG5_9CYAN</name>
<keyword evidence="2" id="KW-1185">Reference proteome</keyword>
<protein>
    <submittedName>
        <fullName evidence="1">Uncharacterized protein</fullName>
    </submittedName>
</protein>
<dbReference type="Proteomes" id="UP000017127">
    <property type="component" value="Unassembled WGS sequence"/>
</dbReference>
<proteinExistence type="predicted"/>
<organism evidence="1 2">
    <name type="scientific">Lyngbya aestuarii BL J</name>
    <dbReference type="NCBI Taxonomy" id="1348334"/>
    <lineage>
        <taxon>Bacteria</taxon>
        <taxon>Bacillati</taxon>
        <taxon>Cyanobacteriota</taxon>
        <taxon>Cyanophyceae</taxon>
        <taxon>Oscillatoriophycideae</taxon>
        <taxon>Oscillatoriales</taxon>
        <taxon>Microcoleaceae</taxon>
        <taxon>Lyngbya</taxon>
    </lineage>
</organism>
<sequence length="43" mass="4809">MIGVISIFVLFFDSIAFPASSVYVRYILDLTQSLNPAFLLVNL</sequence>
<dbReference type="EMBL" id="AUZM01000062">
    <property type="protein sequence ID" value="ERT05262.1"/>
    <property type="molecule type" value="Genomic_DNA"/>
</dbReference>
<accession>U7QDG5</accession>
<gene>
    <name evidence="1" type="ORF">M595_4768</name>
</gene>
<evidence type="ECO:0000313" key="2">
    <source>
        <dbReference type="Proteomes" id="UP000017127"/>
    </source>
</evidence>